<dbReference type="Proteomes" id="UP001242045">
    <property type="component" value="Unassembled WGS sequence"/>
</dbReference>
<name>A0AAW8CQ47_9BURK</name>
<evidence type="ECO:0000259" key="2">
    <source>
        <dbReference type="Pfam" id="PF07811"/>
    </source>
</evidence>
<keyword evidence="1" id="KW-0472">Membrane</keyword>
<evidence type="ECO:0000313" key="3">
    <source>
        <dbReference type="EMBL" id="MDP9892524.1"/>
    </source>
</evidence>
<feature type="transmembrane region" description="Helical" evidence="1">
    <location>
        <begin position="20"/>
        <end position="42"/>
    </location>
</feature>
<proteinExistence type="predicted"/>
<dbReference type="Pfam" id="PF07811">
    <property type="entry name" value="TadE"/>
    <property type="match status" value="1"/>
</dbReference>
<comment type="caution">
    <text evidence="3">The sequence shown here is derived from an EMBL/GenBank/DDBJ whole genome shotgun (WGS) entry which is preliminary data.</text>
</comment>
<evidence type="ECO:0000313" key="4">
    <source>
        <dbReference type="Proteomes" id="UP001242045"/>
    </source>
</evidence>
<dbReference type="InterPro" id="IPR012495">
    <property type="entry name" value="TadE-like_dom"/>
</dbReference>
<keyword evidence="1" id="KW-0812">Transmembrane</keyword>
<accession>A0AAW8CQ47</accession>
<organism evidence="3 4">
    <name type="scientific">Variovorax boronicumulans</name>
    <dbReference type="NCBI Taxonomy" id="436515"/>
    <lineage>
        <taxon>Bacteria</taxon>
        <taxon>Pseudomonadati</taxon>
        <taxon>Pseudomonadota</taxon>
        <taxon>Betaproteobacteria</taxon>
        <taxon>Burkholderiales</taxon>
        <taxon>Comamonadaceae</taxon>
        <taxon>Variovorax</taxon>
    </lineage>
</organism>
<dbReference type="AlphaFoldDB" id="A0AAW8CQ47"/>
<feature type="domain" description="TadE-like" evidence="2">
    <location>
        <begin position="16"/>
        <end position="58"/>
    </location>
</feature>
<sequence>MNRASLHRSPNRFQRGVYAIEFAFVFLIFFAVLYGIISYGVLLTFRMGLQNAAEDGARAALRYKPTSPERASVAVQVATQRSLWMPAAVKPLDVTAQCSVAGGVAGPCSTDTCASNAPWAQRCRIIVTVKAQGMGLVLPPMFSVVLPSQIAGQASMLLDGGNS</sequence>
<keyword evidence="1" id="KW-1133">Transmembrane helix</keyword>
<dbReference type="EMBL" id="JAUSRD010000003">
    <property type="protein sequence ID" value="MDP9892524.1"/>
    <property type="molecule type" value="Genomic_DNA"/>
</dbReference>
<evidence type="ECO:0000256" key="1">
    <source>
        <dbReference type="SAM" id="Phobius"/>
    </source>
</evidence>
<protein>
    <submittedName>
        <fullName evidence="3">Flp pilus assembly protein TadG</fullName>
    </submittedName>
</protein>
<gene>
    <name evidence="3" type="ORF">J2W31_001629</name>
</gene>
<dbReference type="RefSeq" id="WP_307684411.1">
    <property type="nucleotide sequence ID" value="NZ_JAUSRD010000003.1"/>
</dbReference>
<reference evidence="3" key="1">
    <citation type="submission" date="2023-07" db="EMBL/GenBank/DDBJ databases">
        <title>Sorghum-associated microbial communities from plants grown in Nebraska, USA.</title>
        <authorList>
            <person name="Schachtman D."/>
        </authorList>
    </citation>
    <scope>NUCLEOTIDE SEQUENCE</scope>
    <source>
        <strain evidence="3">DS3754</strain>
    </source>
</reference>